<dbReference type="InterPro" id="IPR006786">
    <property type="entry name" value="Pinin_SDK_MemA"/>
</dbReference>
<evidence type="ECO:0000256" key="1">
    <source>
        <dbReference type="ARBA" id="ARBA00004123"/>
    </source>
</evidence>
<evidence type="ECO:0000256" key="8">
    <source>
        <dbReference type="SAM" id="MobiDB-lite"/>
    </source>
</evidence>
<evidence type="ECO:0000256" key="6">
    <source>
        <dbReference type="ARBA" id="ARBA00023187"/>
    </source>
</evidence>
<feature type="domain" description="Pinin/SDK/MemA protein" evidence="9">
    <location>
        <begin position="62"/>
        <end position="164"/>
    </location>
</feature>
<dbReference type="PANTHER" id="PTHR12707">
    <property type="entry name" value="PINN"/>
    <property type="match status" value="1"/>
</dbReference>
<keyword evidence="5" id="KW-0804">Transcription</keyword>
<keyword evidence="7" id="KW-0539">Nucleus</keyword>
<dbReference type="PANTHER" id="PTHR12707:SF0">
    <property type="entry name" value="PININ"/>
    <property type="match status" value="1"/>
</dbReference>
<accession>A0AAV0AMK4</accession>
<dbReference type="Proteomes" id="UP001153365">
    <property type="component" value="Unassembled WGS sequence"/>
</dbReference>
<proteinExistence type="inferred from homology"/>
<evidence type="ECO:0000259" key="9">
    <source>
        <dbReference type="Pfam" id="PF04696"/>
    </source>
</evidence>
<feature type="compositionally biased region" description="Basic and acidic residues" evidence="8">
    <location>
        <begin position="300"/>
        <end position="312"/>
    </location>
</feature>
<keyword evidence="3" id="KW-0507">mRNA processing</keyword>
<feature type="region of interest" description="Disordered" evidence="8">
    <location>
        <begin position="252"/>
        <end position="312"/>
    </location>
</feature>
<gene>
    <name evidence="10" type="ORF">PPACK8108_LOCUS3430</name>
</gene>
<feature type="region of interest" description="Disordered" evidence="8">
    <location>
        <begin position="1"/>
        <end position="67"/>
    </location>
</feature>
<evidence type="ECO:0000313" key="10">
    <source>
        <dbReference type="EMBL" id="CAH7668866.1"/>
    </source>
</evidence>
<sequence length="312" mass="35502">MQELGDEPRDSELRGSSDAIAESSSTPVQNSPAVQPSDQATWKAHDDLADSQPRKKPRLSEADKKRSVRMFGALMGTLSRFQDETSKMKQTDAAKRRAEVESRLQAKLKIESEALHKLRVLELEEKTIKQSTLRKAEELGYLTSKNPIRFANKLAFSNYLRTSSPSLKITDNTEPPLNAHLPSHIQGYQIYWLPYKLTPEQKDLIECQRRSTREEVEEAQRLWDEEKLSKQEELEQFQALQENRLAEIEVEKARSRAKKSSSLAPEDVSPVDEPALANVKTEESDSKDASQMRNESSDCSNDHGRDEDAVEY</sequence>
<evidence type="ECO:0000256" key="7">
    <source>
        <dbReference type="ARBA" id="ARBA00023242"/>
    </source>
</evidence>
<dbReference type="GO" id="GO:0006397">
    <property type="term" value="P:mRNA processing"/>
    <property type="evidence" value="ECO:0007669"/>
    <property type="project" value="UniProtKB-KW"/>
</dbReference>
<evidence type="ECO:0000256" key="3">
    <source>
        <dbReference type="ARBA" id="ARBA00022664"/>
    </source>
</evidence>
<feature type="compositionally biased region" description="Polar residues" evidence="8">
    <location>
        <begin position="22"/>
        <end position="40"/>
    </location>
</feature>
<dbReference type="AlphaFoldDB" id="A0AAV0AMK4"/>
<dbReference type="GO" id="GO:0008380">
    <property type="term" value="P:RNA splicing"/>
    <property type="evidence" value="ECO:0007669"/>
    <property type="project" value="UniProtKB-KW"/>
</dbReference>
<feature type="compositionally biased region" description="Basic and acidic residues" evidence="8">
    <location>
        <begin position="1"/>
        <end position="15"/>
    </location>
</feature>
<dbReference type="EMBL" id="CALTRL010000614">
    <property type="protein sequence ID" value="CAH7668866.1"/>
    <property type="molecule type" value="Genomic_DNA"/>
</dbReference>
<keyword evidence="11" id="KW-1185">Reference proteome</keyword>
<dbReference type="GO" id="GO:0071013">
    <property type="term" value="C:catalytic step 2 spliceosome"/>
    <property type="evidence" value="ECO:0007669"/>
    <property type="project" value="TreeGrafter"/>
</dbReference>
<evidence type="ECO:0000256" key="4">
    <source>
        <dbReference type="ARBA" id="ARBA00023015"/>
    </source>
</evidence>
<evidence type="ECO:0000313" key="11">
    <source>
        <dbReference type="Proteomes" id="UP001153365"/>
    </source>
</evidence>
<comment type="similarity">
    <text evidence="2">Belongs to the pinin family.</text>
</comment>
<keyword evidence="6" id="KW-0508">mRNA splicing</keyword>
<comment type="subcellular location">
    <subcellularLocation>
        <location evidence="1">Nucleus</location>
    </subcellularLocation>
</comment>
<name>A0AAV0AMK4_PHAPC</name>
<feature type="compositionally biased region" description="Basic and acidic residues" evidence="8">
    <location>
        <begin position="280"/>
        <end position="290"/>
    </location>
</feature>
<evidence type="ECO:0000256" key="2">
    <source>
        <dbReference type="ARBA" id="ARBA00010386"/>
    </source>
</evidence>
<dbReference type="InterPro" id="IPR039853">
    <property type="entry name" value="Pinin"/>
</dbReference>
<keyword evidence="4" id="KW-0805">Transcription regulation</keyword>
<comment type="caution">
    <text evidence="10">The sequence shown here is derived from an EMBL/GenBank/DDBJ whole genome shotgun (WGS) entry which is preliminary data.</text>
</comment>
<dbReference type="Pfam" id="PF04696">
    <property type="entry name" value="Pinin_SDK_memA"/>
    <property type="match status" value="1"/>
</dbReference>
<evidence type="ECO:0000256" key="5">
    <source>
        <dbReference type="ARBA" id="ARBA00023163"/>
    </source>
</evidence>
<protein>
    <submittedName>
        <fullName evidence="10">Pinin/SDK/memA/ protein conserved region-domain-containing protein</fullName>
    </submittedName>
</protein>
<reference evidence="10" key="1">
    <citation type="submission" date="2022-06" db="EMBL/GenBank/DDBJ databases">
        <authorList>
            <consortium name="SYNGENTA / RWTH Aachen University"/>
        </authorList>
    </citation>
    <scope>NUCLEOTIDE SEQUENCE</scope>
</reference>
<organism evidence="10 11">
    <name type="scientific">Phakopsora pachyrhizi</name>
    <name type="common">Asian soybean rust disease fungus</name>
    <dbReference type="NCBI Taxonomy" id="170000"/>
    <lineage>
        <taxon>Eukaryota</taxon>
        <taxon>Fungi</taxon>
        <taxon>Dikarya</taxon>
        <taxon>Basidiomycota</taxon>
        <taxon>Pucciniomycotina</taxon>
        <taxon>Pucciniomycetes</taxon>
        <taxon>Pucciniales</taxon>
        <taxon>Phakopsoraceae</taxon>
        <taxon>Phakopsora</taxon>
    </lineage>
</organism>